<gene>
    <name evidence="2" type="ORF">Mucpa_5428</name>
</gene>
<dbReference type="eggNOG" id="ENOG5032RZR">
    <property type="taxonomic scope" value="Bacteria"/>
</dbReference>
<dbReference type="EMBL" id="CM001403">
    <property type="protein sequence ID" value="EHQ29500.1"/>
    <property type="molecule type" value="Genomic_DNA"/>
</dbReference>
<evidence type="ECO:0000256" key="1">
    <source>
        <dbReference type="SAM" id="Phobius"/>
    </source>
</evidence>
<dbReference type="OrthoDB" id="626688at2"/>
<evidence type="ECO:0000313" key="2">
    <source>
        <dbReference type="EMBL" id="EHQ29500.1"/>
    </source>
</evidence>
<keyword evidence="1" id="KW-0472">Membrane</keyword>
<reference evidence="2" key="1">
    <citation type="submission" date="2011-09" db="EMBL/GenBank/DDBJ databases">
        <title>The permanent draft genome of Mucilaginibacter paludis DSM 18603.</title>
        <authorList>
            <consortium name="US DOE Joint Genome Institute (JGI-PGF)"/>
            <person name="Lucas S."/>
            <person name="Han J."/>
            <person name="Lapidus A."/>
            <person name="Bruce D."/>
            <person name="Goodwin L."/>
            <person name="Pitluck S."/>
            <person name="Peters L."/>
            <person name="Kyrpides N."/>
            <person name="Mavromatis K."/>
            <person name="Ivanova N."/>
            <person name="Mikhailova N."/>
            <person name="Held B."/>
            <person name="Detter J.C."/>
            <person name="Tapia R."/>
            <person name="Han C."/>
            <person name="Land M."/>
            <person name="Hauser L."/>
            <person name="Markowitz V."/>
            <person name="Cheng J.-F."/>
            <person name="Hugenholtz P."/>
            <person name="Woyke T."/>
            <person name="Wu D."/>
            <person name="Tindall B."/>
            <person name="Brambilla E."/>
            <person name="Klenk H.-P."/>
            <person name="Eisen J.A."/>
        </authorList>
    </citation>
    <scope>NUCLEOTIDE SEQUENCE [LARGE SCALE GENOMIC DNA]</scope>
    <source>
        <strain evidence="2">DSM 18603</strain>
    </source>
</reference>
<keyword evidence="3" id="KW-1185">Reference proteome</keyword>
<dbReference type="RefSeq" id="WP_008510739.1">
    <property type="nucleotide sequence ID" value="NZ_CM001403.1"/>
</dbReference>
<dbReference type="Proteomes" id="UP000002774">
    <property type="component" value="Chromosome"/>
</dbReference>
<feature type="transmembrane region" description="Helical" evidence="1">
    <location>
        <begin position="6"/>
        <end position="24"/>
    </location>
</feature>
<evidence type="ECO:0000313" key="3">
    <source>
        <dbReference type="Proteomes" id="UP000002774"/>
    </source>
</evidence>
<accession>H1Y9C2</accession>
<dbReference type="AlphaFoldDB" id="H1Y9C2"/>
<dbReference type="NCBIfam" id="NF041516">
    <property type="entry name" value="PA2928_fam"/>
    <property type="match status" value="1"/>
</dbReference>
<protein>
    <submittedName>
        <fullName evidence="2">Uncharacterized protein</fullName>
    </submittedName>
</protein>
<dbReference type="STRING" id="714943.Mucpa_5428"/>
<name>H1Y9C2_9SPHI</name>
<sequence length="404" mass="45419">MNFKLLFRFFIIPVAVMGGIYYIAHHFFQGYSYTKAQADAVFYKHNGHTVMATIINHFGAYSVVKSTVYGTDSYYAEAMDMHTAKKLWKIKLDAKGKDGKTFGSALMLGQSDKYLFMYCNQVYVVDKLTGDIVAQNDYFKDIEAILPNEAILDYTDHSKYKWHDSTKSLMINGLDGQVYNINSSTLKTGVYTAKLPDDFFKLTDKIGKDYNEQISSVYDDGTSCITLLDNKDTANLAHNPDAFLWRPTNQSVRRVLYTCPSNNPSAQWTKLNPGVFISGGFLTDPAKLFVQPDDSLKNNKAYRDLLARNNQINSPMLLGNNGYIIMHKQTTELSAPVILTAVSPKGKTLWKVNTTYSDLSIMFNDKQSNELYLCGPKPTDGDEGLREILIINLSSGANNRIVID</sequence>
<keyword evidence="1" id="KW-1133">Transmembrane helix</keyword>
<keyword evidence="1" id="KW-0812">Transmembrane</keyword>
<dbReference type="SUPFAM" id="SSF50998">
    <property type="entry name" value="Quinoprotein alcohol dehydrogenase-like"/>
    <property type="match status" value="1"/>
</dbReference>
<proteinExistence type="predicted"/>
<dbReference type="HOGENOM" id="CLU_681175_0_0_10"/>
<organism evidence="2 3">
    <name type="scientific">Mucilaginibacter paludis DSM 18603</name>
    <dbReference type="NCBI Taxonomy" id="714943"/>
    <lineage>
        <taxon>Bacteria</taxon>
        <taxon>Pseudomonadati</taxon>
        <taxon>Bacteroidota</taxon>
        <taxon>Sphingobacteriia</taxon>
        <taxon>Sphingobacteriales</taxon>
        <taxon>Sphingobacteriaceae</taxon>
        <taxon>Mucilaginibacter</taxon>
    </lineage>
</organism>
<dbReference type="InterPro" id="IPR011047">
    <property type="entry name" value="Quinoprotein_ADH-like_sf"/>
</dbReference>
<dbReference type="InterPro" id="IPR048161">
    <property type="entry name" value="PA2928-like"/>
</dbReference>